<evidence type="ECO:0000256" key="15">
    <source>
        <dbReference type="ARBA" id="ARBA00023204"/>
    </source>
</evidence>
<evidence type="ECO:0000256" key="16">
    <source>
        <dbReference type="ARBA" id="ARBA00049244"/>
    </source>
</evidence>
<evidence type="ECO:0000256" key="5">
    <source>
        <dbReference type="ARBA" id="ARBA00022457"/>
    </source>
</evidence>
<evidence type="ECO:0000256" key="2">
    <source>
        <dbReference type="ARBA" id="ARBA00004496"/>
    </source>
</evidence>
<comment type="subcellular location">
    <subcellularLocation>
        <location evidence="2">Cytoplasm</location>
    </subcellularLocation>
</comment>
<evidence type="ECO:0000256" key="1">
    <source>
        <dbReference type="ARBA" id="ARBA00001946"/>
    </source>
</evidence>
<dbReference type="InterPro" id="IPR036775">
    <property type="entry name" value="DNA_pol_Y-fam_lit_finger_sf"/>
</dbReference>
<keyword evidence="9" id="KW-0235">DNA replication</keyword>
<evidence type="ECO:0000256" key="10">
    <source>
        <dbReference type="ARBA" id="ARBA00022723"/>
    </source>
</evidence>
<evidence type="ECO:0000313" key="19">
    <source>
        <dbReference type="Proteomes" id="UP000190105"/>
    </source>
</evidence>
<keyword evidence="14" id="KW-0238">DNA-binding</keyword>
<keyword evidence="7" id="KW-0808">Transferase</keyword>
<dbReference type="GO" id="GO:0003684">
    <property type="term" value="F:damaged DNA binding"/>
    <property type="evidence" value="ECO:0007669"/>
    <property type="project" value="InterPro"/>
</dbReference>
<proteinExistence type="inferred from homology"/>
<keyword evidence="15" id="KW-0234">DNA repair</keyword>
<dbReference type="CDD" id="cd03586">
    <property type="entry name" value="PolY_Pol_IV_kappa"/>
    <property type="match status" value="1"/>
</dbReference>
<dbReference type="Gene3D" id="1.10.150.20">
    <property type="entry name" value="5' to 3' exonuclease, C-terminal subdomain"/>
    <property type="match status" value="1"/>
</dbReference>
<dbReference type="OrthoDB" id="9808813at2"/>
<comment type="similarity">
    <text evidence="3">Belongs to the DNA polymerase type-Y family.</text>
</comment>
<dbReference type="RefSeq" id="WP_078695570.1">
    <property type="nucleotide sequence ID" value="NZ_FUYH01000003.1"/>
</dbReference>
<dbReference type="Pfam" id="PF21999">
    <property type="entry name" value="IMS_HHH_1"/>
    <property type="match status" value="1"/>
</dbReference>
<dbReference type="InterPro" id="IPR022880">
    <property type="entry name" value="DNApol_IV"/>
</dbReference>
<evidence type="ECO:0000256" key="12">
    <source>
        <dbReference type="ARBA" id="ARBA00022842"/>
    </source>
</evidence>
<evidence type="ECO:0000256" key="9">
    <source>
        <dbReference type="ARBA" id="ARBA00022705"/>
    </source>
</evidence>
<dbReference type="SUPFAM" id="SSF100879">
    <property type="entry name" value="Lesion bypass DNA polymerase (Y-family), little finger domain"/>
    <property type="match status" value="1"/>
</dbReference>
<dbReference type="GO" id="GO:0046872">
    <property type="term" value="F:metal ion binding"/>
    <property type="evidence" value="ECO:0007669"/>
    <property type="project" value="UniProtKB-KW"/>
</dbReference>
<keyword evidence="6" id="KW-0963">Cytoplasm</keyword>
<dbReference type="InterPro" id="IPR050116">
    <property type="entry name" value="DNA_polymerase-Y"/>
</dbReference>
<dbReference type="STRING" id="1147123.SAMN05443428_103110"/>
<dbReference type="SUPFAM" id="SSF56672">
    <property type="entry name" value="DNA/RNA polymerases"/>
    <property type="match status" value="1"/>
</dbReference>
<protein>
    <recommendedName>
        <fullName evidence="4">DNA-directed DNA polymerase</fullName>
        <ecNumber evidence="4">2.7.7.7</ecNumber>
    </recommendedName>
</protein>
<evidence type="ECO:0000256" key="11">
    <source>
        <dbReference type="ARBA" id="ARBA00022763"/>
    </source>
</evidence>
<comment type="catalytic activity">
    <reaction evidence="16">
        <text>DNA(n) + a 2'-deoxyribonucleoside 5'-triphosphate = DNA(n+1) + diphosphate</text>
        <dbReference type="Rhea" id="RHEA:22508"/>
        <dbReference type="Rhea" id="RHEA-COMP:17339"/>
        <dbReference type="Rhea" id="RHEA-COMP:17340"/>
        <dbReference type="ChEBI" id="CHEBI:33019"/>
        <dbReference type="ChEBI" id="CHEBI:61560"/>
        <dbReference type="ChEBI" id="CHEBI:173112"/>
        <dbReference type="EC" id="2.7.7.7"/>
    </reaction>
</comment>
<accession>A0A1T4WQS8</accession>
<organism evidence="18 19">
    <name type="scientific">Caloramator quimbayensis</name>
    <dbReference type="NCBI Taxonomy" id="1147123"/>
    <lineage>
        <taxon>Bacteria</taxon>
        <taxon>Bacillati</taxon>
        <taxon>Bacillota</taxon>
        <taxon>Clostridia</taxon>
        <taxon>Eubacteriales</taxon>
        <taxon>Clostridiaceae</taxon>
        <taxon>Caloramator</taxon>
    </lineage>
</organism>
<keyword evidence="10" id="KW-0479">Metal-binding</keyword>
<dbReference type="InterPro" id="IPR053848">
    <property type="entry name" value="IMS_HHH_1"/>
</dbReference>
<dbReference type="PANTHER" id="PTHR11076:SF35">
    <property type="entry name" value="DNA REPAIR PROTEIN HOMOLOG YOBH"/>
    <property type="match status" value="1"/>
</dbReference>
<dbReference type="GO" id="GO:0005829">
    <property type="term" value="C:cytosol"/>
    <property type="evidence" value="ECO:0007669"/>
    <property type="project" value="TreeGrafter"/>
</dbReference>
<evidence type="ECO:0000256" key="7">
    <source>
        <dbReference type="ARBA" id="ARBA00022679"/>
    </source>
</evidence>
<evidence type="ECO:0000256" key="6">
    <source>
        <dbReference type="ARBA" id="ARBA00022490"/>
    </source>
</evidence>
<reference evidence="19" key="1">
    <citation type="submission" date="2017-02" db="EMBL/GenBank/DDBJ databases">
        <authorList>
            <person name="Varghese N."/>
            <person name="Submissions S."/>
        </authorList>
    </citation>
    <scope>NUCLEOTIDE SEQUENCE [LARGE SCALE GENOMIC DNA]</scope>
    <source>
        <strain evidence="19">USBA 833</strain>
    </source>
</reference>
<dbReference type="Gene3D" id="3.30.70.270">
    <property type="match status" value="1"/>
</dbReference>
<dbReference type="InterPro" id="IPR001126">
    <property type="entry name" value="UmuC"/>
</dbReference>
<dbReference type="InterPro" id="IPR017961">
    <property type="entry name" value="DNA_pol_Y-fam_little_finger"/>
</dbReference>
<dbReference type="Proteomes" id="UP000190105">
    <property type="component" value="Unassembled WGS sequence"/>
</dbReference>
<dbReference type="InterPro" id="IPR043128">
    <property type="entry name" value="Rev_trsase/Diguanyl_cyclase"/>
</dbReference>
<dbReference type="Gene3D" id="3.30.1490.100">
    <property type="entry name" value="DNA polymerase, Y-family, little finger domain"/>
    <property type="match status" value="1"/>
</dbReference>
<dbReference type="EC" id="2.7.7.7" evidence="4"/>
<keyword evidence="13" id="KW-0239">DNA-directed DNA polymerase</keyword>
<evidence type="ECO:0000259" key="17">
    <source>
        <dbReference type="PROSITE" id="PS50173"/>
    </source>
</evidence>
<dbReference type="GO" id="GO:0003887">
    <property type="term" value="F:DNA-directed DNA polymerase activity"/>
    <property type="evidence" value="ECO:0007669"/>
    <property type="project" value="UniProtKB-KW"/>
</dbReference>
<dbReference type="GO" id="GO:0006281">
    <property type="term" value="P:DNA repair"/>
    <property type="evidence" value="ECO:0007669"/>
    <property type="project" value="UniProtKB-KW"/>
</dbReference>
<evidence type="ECO:0000256" key="3">
    <source>
        <dbReference type="ARBA" id="ARBA00010945"/>
    </source>
</evidence>
<evidence type="ECO:0000256" key="4">
    <source>
        <dbReference type="ARBA" id="ARBA00012417"/>
    </source>
</evidence>
<keyword evidence="5" id="KW-0515">Mutator protein</keyword>
<keyword evidence="12" id="KW-0460">Magnesium</keyword>
<dbReference type="GO" id="GO:0042276">
    <property type="term" value="P:error-prone translesion synthesis"/>
    <property type="evidence" value="ECO:0007669"/>
    <property type="project" value="TreeGrafter"/>
</dbReference>
<dbReference type="PANTHER" id="PTHR11076">
    <property type="entry name" value="DNA REPAIR POLYMERASE UMUC / TRANSFERASE FAMILY MEMBER"/>
    <property type="match status" value="1"/>
</dbReference>
<dbReference type="GO" id="GO:0006260">
    <property type="term" value="P:DNA replication"/>
    <property type="evidence" value="ECO:0007669"/>
    <property type="project" value="UniProtKB-KW"/>
</dbReference>
<dbReference type="Pfam" id="PF11799">
    <property type="entry name" value="IMS_C"/>
    <property type="match status" value="1"/>
</dbReference>
<feature type="domain" description="UmuC" evidence="17">
    <location>
        <begin position="1"/>
        <end position="129"/>
    </location>
</feature>
<keyword evidence="11" id="KW-0227">DNA damage</keyword>
<dbReference type="AlphaFoldDB" id="A0A1T4WQS8"/>
<sequence>MTIGDAKKLCPNLIFIKPHFKEYMKYSIKVMDILKSFSPDVEIFSIDEAWVDVTGCERLFGSGVEIADKIRYRIRKELNITASVGVSYCKLMAKMASDLKKPDATSVINREDVPKIVWPLPAEDLIGVGRKMKVKLNEMGIFTIGDIANTPLKVLEQRFGKMGRYLWHFSNGIDNSKVSSAEDKAKGIGNSITTPRDVKTYGEAGEVLMALCESVGKRLRDNGLEGNVIEIMIRTKEFISFVRQRKIYNYTDTAFEIHNEAVKLLRENWNEDIPLRLLGVRVTGLRPSEGFKQMSFFEEEKRIKNERIERCMDIIREKYGYNSVYRASLMVNEVKSLINIVSDDEWKPMNPFNKGGGNL</sequence>
<evidence type="ECO:0000256" key="8">
    <source>
        <dbReference type="ARBA" id="ARBA00022695"/>
    </source>
</evidence>
<evidence type="ECO:0000256" key="14">
    <source>
        <dbReference type="ARBA" id="ARBA00023125"/>
    </source>
</evidence>
<evidence type="ECO:0000313" key="18">
    <source>
        <dbReference type="EMBL" id="SKA79676.1"/>
    </source>
</evidence>
<dbReference type="PROSITE" id="PS50173">
    <property type="entry name" value="UMUC"/>
    <property type="match status" value="1"/>
</dbReference>
<evidence type="ECO:0000256" key="13">
    <source>
        <dbReference type="ARBA" id="ARBA00022932"/>
    </source>
</evidence>
<name>A0A1T4WQS8_9CLOT</name>
<keyword evidence="8" id="KW-0548">Nucleotidyltransferase</keyword>
<dbReference type="EMBL" id="FUYH01000003">
    <property type="protein sequence ID" value="SKA79676.1"/>
    <property type="molecule type" value="Genomic_DNA"/>
</dbReference>
<keyword evidence="19" id="KW-1185">Reference proteome</keyword>
<dbReference type="GO" id="GO:0009432">
    <property type="term" value="P:SOS response"/>
    <property type="evidence" value="ECO:0007669"/>
    <property type="project" value="TreeGrafter"/>
</dbReference>
<gene>
    <name evidence="18" type="ORF">SAMN05443428_103110</name>
</gene>
<dbReference type="InterPro" id="IPR043502">
    <property type="entry name" value="DNA/RNA_pol_sf"/>
</dbReference>
<comment type="cofactor">
    <cofactor evidence="1">
        <name>Mg(2+)</name>
        <dbReference type="ChEBI" id="CHEBI:18420"/>
    </cofactor>
</comment>
<dbReference type="Pfam" id="PF00817">
    <property type="entry name" value="IMS"/>
    <property type="match status" value="1"/>
</dbReference>